<dbReference type="EMBL" id="JACVVK020000011">
    <property type="protein sequence ID" value="KAK7505194.1"/>
    <property type="molecule type" value="Genomic_DNA"/>
</dbReference>
<dbReference type="AlphaFoldDB" id="A0ABD0M1J6"/>
<feature type="signal peptide" evidence="1">
    <location>
        <begin position="1"/>
        <end position="21"/>
    </location>
</feature>
<sequence length="257" mass="28678">MTNLSLLSLLAIVALSLPAHCSVLPAVNSVQEKWEVVKDELADMDVNDAMEDIQEDVFGEADEDGVDDTIDETDDELDEYLDETDDETEEEGDEMTGFPLDDLDDDALEALMKVEDGVFVGQARVHVAKKLFLEADSLYSKGGLRRRKRIAPLVGRVAFSVGRALFRSFSRGRVSRSGSRVTQQYHRTGNYGDAVRDFNRLRPDNVRTFNNGRISGQTGTMGNHRVTVRNGSSGNSRPTLEVRSHGGDMVRKFRYEK</sequence>
<organism evidence="2 3">
    <name type="scientific">Batillaria attramentaria</name>
    <dbReference type="NCBI Taxonomy" id="370345"/>
    <lineage>
        <taxon>Eukaryota</taxon>
        <taxon>Metazoa</taxon>
        <taxon>Spiralia</taxon>
        <taxon>Lophotrochozoa</taxon>
        <taxon>Mollusca</taxon>
        <taxon>Gastropoda</taxon>
        <taxon>Caenogastropoda</taxon>
        <taxon>Sorbeoconcha</taxon>
        <taxon>Cerithioidea</taxon>
        <taxon>Batillariidae</taxon>
        <taxon>Batillaria</taxon>
    </lineage>
</organism>
<proteinExistence type="predicted"/>
<reference evidence="2 3" key="1">
    <citation type="journal article" date="2023" name="Sci. Data">
        <title>Genome assembly of the Korean intertidal mud-creeper Batillaria attramentaria.</title>
        <authorList>
            <person name="Patra A.K."/>
            <person name="Ho P.T."/>
            <person name="Jun S."/>
            <person name="Lee S.J."/>
            <person name="Kim Y."/>
            <person name="Won Y.J."/>
        </authorList>
    </citation>
    <scope>NUCLEOTIDE SEQUENCE [LARGE SCALE GENOMIC DNA]</scope>
    <source>
        <strain evidence="2">Wonlab-2016</strain>
    </source>
</reference>
<comment type="caution">
    <text evidence="2">The sequence shown here is derived from an EMBL/GenBank/DDBJ whole genome shotgun (WGS) entry which is preliminary data.</text>
</comment>
<keyword evidence="1" id="KW-0732">Signal</keyword>
<name>A0ABD0M1J6_9CAEN</name>
<protein>
    <submittedName>
        <fullName evidence="2">Uncharacterized protein</fullName>
    </submittedName>
</protein>
<feature type="chain" id="PRO_5044796828" evidence="1">
    <location>
        <begin position="22"/>
        <end position="257"/>
    </location>
</feature>
<gene>
    <name evidence="2" type="ORF">BaRGS_00003356</name>
</gene>
<dbReference type="Proteomes" id="UP001519460">
    <property type="component" value="Unassembled WGS sequence"/>
</dbReference>
<keyword evidence="3" id="KW-1185">Reference proteome</keyword>
<accession>A0ABD0M1J6</accession>
<evidence type="ECO:0000256" key="1">
    <source>
        <dbReference type="SAM" id="SignalP"/>
    </source>
</evidence>
<evidence type="ECO:0000313" key="2">
    <source>
        <dbReference type="EMBL" id="KAK7505194.1"/>
    </source>
</evidence>
<evidence type="ECO:0000313" key="3">
    <source>
        <dbReference type="Proteomes" id="UP001519460"/>
    </source>
</evidence>